<comment type="caution">
    <text evidence="1">The sequence shown here is derived from an EMBL/GenBank/DDBJ whole genome shotgun (WGS) entry which is preliminary data.</text>
</comment>
<dbReference type="Proteomes" id="UP000293823">
    <property type="component" value="Unassembled WGS sequence"/>
</dbReference>
<evidence type="ECO:0000313" key="2">
    <source>
        <dbReference type="Proteomes" id="UP000293823"/>
    </source>
</evidence>
<proteinExistence type="predicted"/>
<keyword evidence="2" id="KW-1185">Reference proteome</keyword>
<name>A0A4V1X462_9PLEO</name>
<evidence type="ECO:0000313" key="1">
    <source>
        <dbReference type="EMBL" id="RYO58378.1"/>
    </source>
</evidence>
<gene>
    <name evidence="1" type="ORF">AA0113_g7915</name>
</gene>
<protein>
    <submittedName>
        <fullName evidence="1">Uncharacterized protein</fullName>
    </submittedName>
</protein>
<dbReference type="EMBL" id="PEJP01000031">
    <property type="protein sequence ID" value="RYO58378.1"/>
    <property type="molecule type" value="Genomic_DNA"/>
</dbReference>
<sequence length="36" mass="4141">MACPDIYDWDLEDVVNHIFAINEAEIAFGFIKARNV</sequence>
<dbReference type="AlphaFoldDB" id="A0A4V1X462"/>
<organism evidence="1 2">
    <name type="scientific">Alternaria arborescens</name>
    <dbReference type="NCBI Taxonomy" id="156630"/>
    <lineage>
        <taxon>Eukaryota</taxon>
        <taxon>Fungi</taxon>
        <taxon>Dikarya</taxon>
        <taxon>Ascomycota</taxon>
        <taxon>Pezizomycotina</taxon>
        <taxon>Dothideomycetes</taxon>
        <taxon>Pleosporomycetidae</taxon>
        <taxon>Pleosporales</taxon>
        <taxon>Pleosporineae</taxon>
        <taxon>Pleosporaceae</taxon>
        <taxon>Alternaria</taxon>
        <taxon>Alternaria sect. Alternaria</taxon>
    </lineage>
</organism>
<reference evidence="2" key="1">
    <citation type="journal article" date="2019" name="bioRxiv">
        <title>Genomics, evolutionary history and diagnostics of the Alternaria alternata species group including apple and Asian pear pathotypes.</title>
        <authorList>
            <person name="Armitage A.D."/>
            <person name="Cockerton H.M."/>
            <person name="Sreenivasaprasad S."/>
            <person name="Woodhall J.W."/>
            <person name="Lane C.R."/>
            <person name="Harrison R.J."/>
            <person name="Clarkson J.P."/>
        </authorList>
    </citation>
    <scope>NUCLEOTIDE SEQUENCE [LARGE SCALE GENOMIC DNA]</scope>
    <source>
        <strain evidence="2">RGR 97.0016</strain>
    </source>
</reference>
<accession>A0A4V1X462</accession>